<dbReference type="PROSITE" id="PS50158">
    <property type="entry name" value="ZF_CCHC"/>
    <property type="match status" value="2"/>
</dbReference>
<feature type="domain" description="CCHC-type" evidence="2">
    <location>
        <begin position="74"/>
        <end position="88"/>
    </location>
</feature>
<name>A0AAW1MGX8_POPJA</name>
<evidence type="ECO:0000313" key="4">
    <source>
        <dbReference type="Proteomes" id="UP001458880"/>
    </source>
</evidence>
<accession>A0AAW1MGX8</accession>
<gene>
    <name evidence="3" type="ORF">QE152_g6444</name>
</gene>
<sequence length="181" mass="20426">MDVVATAREIGEVISKITAISTETSEAKVLRSAYGSKQNATIVMHADANKLLQIAKIKMGWTNCKIIERKSELRCYRCWEDGHIKFECNGIDKERLCLKCAKEGHIATACPNQPFCIYCKQEGHQTGSLKCPETMKQRTMEVSNSKQEGHQTGSLKCPETMKQRTMEVSNRIPNRDENITN</sequence>
<dbReference type="GO" id="GO:0003676">
    <property type="term" value="F:nucleic acid binding"/>
    <property type="evidence" value="ECO:0007669"/>
    <property type="project" value="InterPro"/>
</dbReference>
<keyword evidence="1" id="KW-0863">Zinc-finger</keyword>
<dbReference type="Gene3D" id="4.10.60.10">
    <property type="entry name" value="Zinc finger, CCHC-type"/>
    <property type="match status" value="1"/>
</dbReference>
<dbReference type="InterPro" id="IPR001878">
    <property type="entry name" value="Znf_CCHC"/>
</dbReference>
<evidence type="ECO:0000256" key="1">
    <source>
        <dbReference type="PROSITE-ProRule" id="PRU00047"/>
    </source>
</evidence>
<comment type="caution">
    <text evidence="3">The sequence shown here is derived from an EMBL/GenBank/DDBJ whole genome shotgun (WGS) entry which is preliminary data.</text>
</comment>
<proteinExistence type="predicted"/>
<dbReference type="SMART" id="SM00343">
    <property type="entry name" value="ZnF_C2HC"/>
    <property type="match status" value="3"/>
</dbReference>
<dbReference type="EMBL" id="JASPKY010000043">
    <property type="protein sequence ID" value="KAK9746037.1"/>
    <property type="molecule type" value="Genomic_DNA"/>
</dbReference>
<organism evidence="3 4">
    <name type="scientific">Popillia japonica</name>
    <name type="common">Japanese beetle</name>
    <dbReference type="NCBI Taxonomy" id="7064"/>
    <lineage>
        <taxon>Eukaryota</taxon>
        <taxon>Metazoa</taxon>
        <taxon>Ecdysozoa</taxon>
        <taxon>Arthropoda</taxon>
        <taxon>Hexapoda</taxon>
        <taxon>Insecta</taxon>
        <taxon>Pterygota</taxon>
        <taxon>Neoptera</taxon>
        <taxon>Endopterygota</taxon>
        <taxon>Coleoptera</taxon>
        <taxon>Polyphaga</taxon>
        <taxon>Scarabaeiformia</taxon>
        <taxon>Scarabaeidae</taxon>
        <taxon>Rutelinae</taxon>
        <taxon>Popillia</taxon>
    </lineage>
</organism>
<dbReference type="Proteomes" id="UP001458880">
    <property type="component" value="Unassembled WGS sequence"/>
</dbReference>
<dbReference type="SUPFAM" id="SSF57756">
    <property type="entry name" value="Retrovirus zinc finger-like domains"/>
    <property type="match status" value="1"/>
</dbReference>
<reference evidence="3 4" key="1">
    <citation type="journal article" date="2024" name="BMC Genomics">
        <title>De novo assembly and annotation of Popillia japonica's genome with initial clues to its potential as an invasive pest.</title>
        <authorList>
            <person name="Cucini C."/>
            <person name="Boschi S."/>
            <person name="Funari R."/>
            <person name="Cardaioli E."/>
            <person name="Iannotti N."/>
            <person name="Marturano G."/>
            <person name="Paoli F."/>
            <person name="Bruttini M."/>
            <person name="Carapelli A."/>
            <person name="Frati F."/>
            <person name="Nardi F."/>
        </authorList>
    </citation>
    <scope>NUCLEOTIDE SEQUENCE [LARGE SCALE GENOMIC DNA]</scope>
    <source>
        <strain evidence="3">DMR45628</strain>
    </source>
</reference>
<evidence type="ECO:0000313" key="3">
    <source>
        <dbReference type="EMBL" id="KAK9746037.1"/>
    </source>
</evidence>
<dbReference type="AlphaFoldDB" id="A0AAW1MGX8"/>
<keyword evidence="1" id="KW-0479">Metal-binding</keyword>
<keyword evidence="1" id="KW-0862">Zinc</keyword>
<dbReference type="InterPro" id="IPR036875">
    <property type="entry name" value="Znf_CCHC_sf"/>
</dbReference>
<dbReference type="GO" id="GO:0008270">
    <property type="term" value="F:zinc ion binding"/>
    <property type="evidence" value="ECO:0007669"/>
    <property type="project" value="UniProtKB-KW"/>
</dbReference>
<protein>
    <recommendedName>
        <fullName evidence="2">CCHC-type domain-containing protein</fullName>
    </recommendedName>
</protein>
<evidence type="ECO:0000259" key="2">
    <source>
        <dbReference type="PROSITE" id="PS50158"/>
    </source>
</evidence>
<keyword evidence="4" id="KW-1185">Reference proteome</keyword>
<feature type="domain" description="CCHC-type" evidence="2">
    <location>
        <begin position="97"/>
        <end position="112"/>
    </location>
</feature>